<keyword evidence="7" id="KW-0732">Signal</keyword>
<sequence length="401" mass="44981">MGLKLFSSLFMILLLWLISQEAKCGSIKEELLFNQSNVGRGCDWFHGRWVYDSSYPLYDSSSCPFIDPEFDCQKYGRPDKLYLKYSWKPDGCDLPRFNGMVFLERWRGKKIMFVGDSLSLNQWQSLTCLLHASVPKARTSLVRTDTLSSVTFQLPDLGLALGRPAIVAKSSQDFIFPRGKQLDRIRSDRRARVRSQSDAVPHAVPGGLGTLQSGPRVGPGFDRGGPGLAWHGRLDLQFLALVDPLGIKEEVPWNYIQDGGRLYSDMNPLIAFYKGLTTWATWVNRNVDPAKTKVFFQGISPTHYEGKDWNKGSNDCKGEKIPLLGPRYPAGLPLAAIVVNKVLSRIKKPVYLLDITTLSQMRVDAHPSLYSGDHKGTDCSHWCVPGLPDTWNQLLYAALVP</sequence>
<evidence type="ECO:0000259" key="8">
    <source>
        <dbReference type="Pfam" id="PF13839"/>
    </source>
</evidence>
<proteinExistence type="inferred from homology"/>
<dbReference type="InterPro" id="IPR025846">
    <property type="entry name" value="TBL_N"/>
</dbReference>
<gene>
    <name evidence="10" type="ORF">Syun_008781</name>
</gene>
<evidence type="ECO:0000259" key="9">
    <source>
        <dbReference type="Pfam" id="PF14416"/>
    </source>
</evidence>
<reference evidence="10 11" key="1">
    <citation type="submission" date="2024-01" db="EMBL/GenBank/DDBJ databases">
        <title>Genome assemblies of Stephania.</title>
        <authorList>
            <person name="Yang L."/>
        </authorList>
    </citation>
    <scope>NUCLEOTIDE SEQUENCE [LARGE SCALE GENOMIC DNA]</scope>
    <source>
        <strain evidence="10">YNDBR</strain>
        <tissue evidence="10">Leaf</tissue>
    </source>
</reference>
<organism evidence="10 11">
    <name type="scientific">Stephania yunnanensis</name>
    <dbReference type="NCBI Taxonomy" id="152371"/>
    <lineage>
        <taxon>Eukaryota</taxon>
        <taxon>Viridiplantae</taxon>
        <taxon>Streptophyta</taxon>
        <taxon>Embryophyta</taxon>
        <taxon>Tracheophyta</taxon>
        <taxon>Spermatophyta</taxon>
        <taxon>Magnoliopsida</taxon>
        <taxon>Ranunculales</taxon>
        <taxon>Menispermaceae</taxon>
        <taxon>Menispermoideae</taxon>
        <taxon>Cissampelideae</taxon>
        <taxon>Stephania</taxon>
    </lineage>
</organism>
<comment type="caution">
    <text evidence="10">The sequence shown here is derived from an EMBL/GenBank/DDBJ whole genome shotgun (WGS) entry which is preliminary data.</text>
</comment>
<dbReference type="Pfam" id="PF14416">
    <property type="entry name" value="PMR5N"/>
    <property type="match status" value="1"/>
</dbReference>
<feature type="domain" description="Trichome birefringence-like C-terminal" evidence="8">
    <location>
        <begin position="251"/>
        <end position="397"/>
    </location>
</feature>
<keyword evidence="5" id="KW-1133">Transmembrane helix</keyword>
<name>A0AAP0PNF9_9MAGN</name>
<keyword evidence="6" id="KW-0472">Membrane</keyword>
<comment type="subcellular location">
    <subcellularLocation>
        <location evidence="1">Membrane</location>
        <topology evidence="1">Single-pass membrane protein</topology>
    </subcellularLocation>
</comment>
<feature type="domain" description="Trichome birefringence-like N-terminal" evidence="9">
    <location>
        <begin position="41"/>
        <end position="93"/>
    </location>
</feature>
<dbReference type="GO" id="GO:0016020">
    <property type="term" value="C:membrane"/>
    <property type="evidence" value="ECO:0007669"/>
    <property type="project" value="UniProtKB-SubCell"/>
</dbReference>
<accession>A0AAP0PNF9</accession>
<feature type="signal peptide" evidence="7">
    <location>
        <begin position="1"/>
        <end position="24"/>
    </location>
</feature>
<comment type="similarity">
    <text evidence="2">Belongs to the PC-esterase family. TBL subfamily.</text>
</comment>
<evidence type="ECO:0000313" key="11">
    <source>
        <dbReference type="Proteomes" id="UP001420932"/>
    </source>
</evidence>
<dbReference type="AlphaFoldDB" id="A0AAP0PNF9"/>
<protein>
    <recommendedName>
        <fullName evidence="12">Trichome birefringence-like N-terminal domain-containing protein</fullName>
    </recommendedName>
</protein>
<evidence type="ECO:0000313" key="10">
    <source>
        <dbReference type="EMBL" id="KAK9150472.1"/>
    </source>
</evidence>
<dbReference type="Pfam" id="PF13839">
    <property type="entry name" value="PC-Esterase"/>
    <property type="match status" value="2"/>
</dbReference>
<evidence type="ECO:0000256" key="4">
    <source>
        <dbReference type="ARBA" id="ARBA00022968"/>
    </source>
</evidence>
<evidence type="ECO:0000256" key="6">
    <source>
        <dbReference type="ARBA" id="ARBA00023136"/>
    </source>
</evidence>
<keyword evidence="3" id="KW-0812">Transmembrane</keyword>
<keyword evidence="11" id="KW-1185">Reference proteome</keyword>
<evidence type="ECO:0000256" key="2">
    <source>
        <dbReference type="ARBA" id="ARBA00007727"/>
    </source>
</evidence>
<dbReference type="GO" id="GO:0005794">
    <property type="term" value="C:Golgi apparatus"/>
    <property type="evidence" value="ECO:0007669"/>
    <property type="project" value="TreeGrafter"/>
</dbReference>
<feature type="chain" id="PRO_5042827076" description="Trichome birefringence-like N-terminal domain-containing protein" evidence="7">
    <location>
        <begin position="25"/>
        <end position="401"/>
    </location>
</feature>
<evidence type="ECO:0000256" key="1">
    <source>
        <dbReference type="ARBA" id="ARBA00004167"/>
    </source>
</evidence>
<evidence type="ECO:0000256" key="3">
    <source>
        <dbReference type="ARBA" id="ARBA00022692"/>
    </source>
</evidence>
<dbReference type="EMBL" id="JBBNAF010000004">
    <property type="protein sequence ID" value="KAK9150472.1"/>
    <property type="molecule type" value="Genomic_DNA"/>
</dbReference>
<dbReference type="InterPro" id="IPR029962">
    <property type="entry name" value="TBL"/>
</dbReference>
<evidence type="ECO:0008006" key="12">
    <source>
        <dbReference type="Google" id="ProtNLM"/>
    </source>
</evidence>
<dbReference type="InterPro" id="IPR026057">
    <property type="entry name" value="TBL_C"/>
</dbReference>
<keyword evidence="4" id="KW-0735">Signal-anchor</keyword>
<feature type="domain" description="Trichome birefringence-like C-terminal" evidence="8">
    <location>
        <begin position="94"/>
        <end position="172"/>
    </location>
</feature>
<dbReference type="PANTHER" id="PTHR32285">
    <property type="entry name" value="PROTEIN TRICHOME BIREFRINGENCE-LIKE 9-RELATED"/>
    <property type="match status" value="1"/>
</dbReference>
<dbReference type="Proteomes" id="UP001420932">
    <property type="component" value="Unassembled WGS sequence"/>
</dbReference>
<dbReference type="PANTHER" id="PTHR32285:SF42">
    <property type="entry name" value="PROTEIN TRICHOME BIREFRINGENCE-LIKE 37"/>
    <property type="match status" value="1"/>
</dbReference>
<evidence type="ECO:0000256" key="5">
    <source>
        <dbReference type="ARBA" id="ARBA00022989"/>
    </source>
</evidence>
<evidence type="ECO:0000256" key="7">
    <source>
        <dbReference type="SAM" id="SignalP"/>
    </source>
</evidence>
<dbReference type="GO" id="GO:0016413">
    <property type="term" value="F:O-acetyltransferase activity"/>
    <property type="evidence" value="ECO:0007669"/>
    <property type="project" value="InterPro"/>
</dbReference>